<gene>
    <name evidence="6" type="ORF">K7G82_24275</name>
</gene>
<dbReference type="InterPro" id="IPR007667">
    <property type="entry name" value="Hypoxia_induced_domain"/>
</dbReference>
<evidence type="ECO:0000313" key="7">
    <source>
        <dbReference type="Proteomes" id="UP000706039"/>
    </source>
</evidence>
<evidence type="ECO:0000256" key="2">
    <source>
        <dbReference type="ARBA" id="ARBA00022989"/>
    </source>
</evidence>
<name>A0ABS7PVR0_9SPHN</name>
<keyword evidence="7" id="KW-1185">Reference proteome</keyword>
<reference evidence="6 7" key="1">
    <citation type="submission" date="2021-08" db="EMBL/GenBank/DDBJ databases">
        <authorList>
            <person name="Tuo L."/>
        </authorList>
    </citation>
    <scope>NUCLEOTIDE SEQUENCE [LARGE SCALE GENOMIC DNA]</scope>
    <source>
        <strain evidence="6 7">JCM 31229</strain>
    </source>
</reference>
<comment type="caution">
    <text evidence="6">The sequence shown here is derived from an EMBL/GenBank/DDBJ whole genome shotgun (WGS) entry which is preliminary data.</text>
</comment>
<dbReference type="Pfam" id="PF04588">
    <property type="entry name" value="HIG_1_N"/>
    <property type="match status" value="1"/>
</dbReference>
<organism evidence="6 7">
    <name type="scientific">Sphingomonas colocasiae</name>
    <dbReference type="NCBI Taxonomy" id="1848973"/>
    <lineage>
        <taxon>Bacteria</taxon>
        <taxon>Pseudomonadati</taxon>
        <taxon>Pseudomonadota</taxon>
        <taxon>Alphaproteobacteria</taxon>
        <taxon>Sphingomonadales</taxon>
        <taxon>Sphingomonadaceae</taxon>
        <taxon>Sphingomonas</taxon>
    </lineage>
</organism>
<proteinExistence type="predicted"/>
<evidence type="ECO:0000256" key="1">
    <source>
        <dbReference type="ARBA" id="ARBA00022692"/>
    </source>
</evidence>
<protein>
    <submittedName>
        <fullName evidence="6">Twin transmembrane helix small protein</fullName>
    </submittedName>
</protein>
<dbReference type="RefSeq" id="WP_222992549.1">
    <property type="nucleotide sequence ID" value="NZ_JAINVV010000012.1"/>
</dbReference>
<keyword evidence="1 4" id="KW-0812">Transmembrane</keyword>
<evidence type="ECO:0000256" key="4">
    <source>
        <dbReference type="SAM" id="Phobius"/>
    </source>
</evidence>
<sequence>MGTFLTILLILAMVATVGALVRGIVIFLRTTEADLNGTGPSISGRKQNKAMQMRILFQAVAVILVVLLMVAAGGKG</sequence>
<evidence type="ECO:0000256" key="3">
    <source>
        <dbReference type="ARBA" id="ARBA00023136"/>
    </source>
</evidence>
<dbReference type="Proteomes" id="UP000706039">
    <property type="component" value="Unassembled WGS sequence"/>
</dbReference>
<evidence type="ECO:0000259" key="5">
    <source>
        <dbReference type="PROSITE" id="PS51503"/>
    </source>
</evidence>
<dbReference type="EMBL" id="JAINVV010000012">
    <property type="protein sequence ID" value="MBY8825444.1"/>
    <property type="molecule type" value="Genomic_DNA"/>
</dbReference>
<dbReference type="PROSITE" id="PS51503">
    <property type="entry name" value="HIG1"/>
    <property type="match status" value="1"/>
</dbReference>
<keyword evidence="3 4" id="KW-0472">Membrane</keyword>
<accession>A0ABS7PVR0</accession>
<feature type="transmembrane region" description="Helical" evidence="4">
    <location>
        <begin position="6"/>
        <end position="28"/>
    </location>
</feature>
<keyword evidence="2 4" id="KW-1133">Transmembrane helix</keyword>
<feature type="domain" description="HIG1" evidence="5">
    <location>
        <begin position="1"/>
        <end position="76"/>
    </location>
</feature>
<dbReference type="NCBIfam" id="NF033233">
    <property type="entry name" value="twin_helix"/>
    <property type="match status" value="1"/>
</dbReference>
<feature type="transmembrane region" description="Helical" evidence="4">
    <location>
        <begin position="55"/>
        <end position="74"/>
    </location>
</feature>
<evidence type="ECO:0000313" key="6">
    <source>
        <dbReference type="EMBL" id="MBY8825444.1"/>
    </source>
</evidence>